<evidence type="ECO:0000256" key="1">
    <source>
        <dbReference type="SAM" id="MobiDB-lite"/>
    </source>
</evidence>
<protein>
    <submittedName>
        <fullName evidence="3">DUF3313 domain-containing protein</fullName>
    </submittedName>
</protein>
<evidence type="ECO:0000313" key="3">
    <source>
        <dbReference type="EMBL" id="MBC2592984.1"/>
    </source>
</evidence>
<feature type="chain" id="PRO_5032749040" evidence="2">
    <location>
        <begin position="20"/>
        <end position="296"/>
    </location>
</feature>
<dbReference type="Pfam" id="PF11769">
    <property type="entry name" value="DUF3313"/>
    <property type="match status" value="1"/>
</dbReference>
<dbReference type="Proteomes" id="UP000546464">
    <property type="component" value="Unassembled WGS sequence"/>
</dbReference>
<name>A0A842HBP0_9BACT</name>
<organism evidence="3 4">
    <name type="scientific">Ruficoccus amylovorans</name>
    <dbReference type="NCBI Taxonomy" id="1804625"/>
    <lineage>
        <taxon>Bacteria</taxon>
        <taxon>Pseudomonadati</taxon>
        <taxon>Verrucomicrobiota</taxon>
        <taxon>Opitutia</taxon>
        <taxon>Puniceicoccales</taxon>
        <taxon>Cerasicoccaceae</taxon>
        <taxon>Ruficoccus</taxon>
    </lineage>
</organism>
<dbReference type="InterPro" id="IPR021747">
    <property type="entry name" value="DUF3313"/>
</dbReference>
<feature type="compositionally biased region" description="Polar residues" evidence="1">
    <location>
        <begin position="53"/>
        <end position="65"/>
    </location>
</feature>
<evidence type="ECO:0000256" key="2">
    <source>
        <dbReference type="SAM" id="SignalP"/>
    </source>
</evidence>
<sequence length="296" mass="31318">MKPLILAITLLAGASCAYAQDSGSDDGGGILDGGLLGNIRERVNQRTQTITDNSSILSNTSSLDADSQPRPAQEVVSTVTDPVKEGLSDIMPTKAAPITKSGFLPSYDGFQEDPDTGAWVWVKEKGVLADYNRFILSPIVVYPADDAEFKGVNPDELKKLTDYFRAELTKALDQAGYPVVYQPGKGVAVVRIAIVGVVPGNPVMYAGSWMPYARLADAAQQATGGTSMGVGSISIEAELLDSLTGAREAAVIDTLAGKKLEVRQSLNKWGDIAQAIQTWAGRFSARVTKAHGGNSN</sequence>
<gene>
    <name evidence="3" type="ORF">H5P28_01800</name>
</gene>
<feature type="signal peptide" evidence="2">
    <location>
        <begin position="1"/>
        <end position="19"/>
    </location>
</feature>
<dbReference type="RefSeq" id="WP_185673988.1">
    <property type="nucleotide sequence ID" value="NZ_JACHVB010000012.1"/>
</dbReference>
<keyword evidence="4" id="KW-1185">Reference proteome</keyword>
<dbReference type="AlphaFoldDB" id="A0A842HBP0"/>
<keyword evidence="2" id="KW-0732">Signal</keyword>
<dbReference type="EMBL" id="JACHVB010000012">
    <property type="protein sequence ID" value="MBC2592984.1"/>
    <property type="molecule type" value="Genomic_DNA"/>
</dbReference>
<comment type="caution">
    <text evidence="3">The sequence shown here is derived from an EMBL/GenBank/DDBJ whole genome shotgun (WGS) entry which is preliminary data.</text>
</comment>
<proteinExistence type="predicted"/>
<dbReference type="PROSITE" id="PS51257">
    <property type="entry name" value="PROKAR_LIPOPROTEIN"/>
    <property type="match status" value="1"/>
</dbReference>
<evidence type="ECO:0000313" key="4">
    <source>
        <dbReference type="Proteomes" id="UP000546464"/>
    </source>
</evidence>
<accession>A0A842HBP0</accession>
<feature type="region of interest" description="Disordered" evidence="1">
    <location>
        <begin position="53"/>
        <end position="72"/>
    </location>
</feature>
<reference evidence="3 4" key="1">
    <citation type="submission" date="2020-07" db="EMBL/GenBank/DDBJ databases">
        <authorList>
            <person name="Feng X."/>
        </authorList>
    </citation>
    <scope>NUCLEOTIDE SEQUENCE [LARGE SCALE GENOMIC DNA]</scope>
    <source>
        <strain evidence="3 4">JCM31066</strain>
    </source>
</reference>